<reference evidence="1 2" key="1">
    <citation type="submission" date="2020-02" db="EMBL/GenBank/DDBJ databases">
        <title>Draft genome sequence of Haematococcus lacustris strain NIES-144.</title>
        <authorList>
            <person name="Morimoto D."/>
            <person name="Nakagawa S."/>
            <person name="Yoshida T."/>
            <person name="Sawayama S."/>
        </authorList>
    </citation>
    <scope>NUCLEOTIDE SEQUENCE [LARGE SCALE GENOMIC DNA]</scope>
    <source>
        <strain evidence="1 2">NIES-144</strain>
    </source>
</reference>
<keyword evidence="2" id="KW-1185">Reference proteome</keyword>
<accession>A0A699ZH62</accession>
<evidence type="ECO:0000313" key="1">
    <source>
        <dbReference type="EMBL" id="GFH18416.1"/>
    </source>
</evidence>
<evidence type="ECO:0000313" key="2">
    <source>
        <dbReference type="Proteomes" id="UP000485058"/>
    </source>
</evidence>
<dbReference type="Proteomes" id="UP000485058">
    <property type="component" value="Unassembled WGS sequence"/>
</dbReference>
<proteinExistence type="predicted"/>
<gene>
    <name evidence="1" type="ORF">HaLaN_15219</name>
</gene>
<sequence>MSMPRQMTDATASSRHSCWRNVINHSWSSLRQGRSCCLLDKRRPDASCYCAASGQECGPLPGGCEGSASVVASSPVKRVRGWRVAWGPACVWKGAPLPGAKCMAACILNTCRLIVQARDSEQCMG</sequence>
<comment type="caution">
    <text evidence="1">The sequence shown here is derived from an EMBL/GenBank/DDBJ whole genome shotgun (WGS) entry which is preliminary data.</text>
</comment>
<dbReference type="AlphaFoldDB" id="A0A699ZH62"/>
<dbReference type="EMBL" id="BLLF01001298">
    <property type="protein sequence ID" value="GFH18416.1"/>
    <property type="molecule type" value="Genomic_DNA"/>
</dbReference>
<protein>
    <submittedName>
        <fullName evidence="1">Uncharacterized protein</fullName>
    </submittedName>
</protein>
<name>A0A699ZH62_HAELA</name>
<feature type="non-terminal residue" evidence="1">
    <location>
        <position position="1"/>
    </location>
</feature>
<organism evidence="1 2">
    <name type="scientific">Haematococcus lacustris</name>
    <name type="common">Green alga</name>
    <name type="synonym">Haematococcus pluvialis</name>
    <dbReference type="NCBI Taxonomy" id="44745"/>
    <lineage>
        <taxon>Eukaryota</taxon>
        <taxon>Viridiplantae</taxon>
        <taxon>Chlorophyta</taxon>
        <taxon>core chlorophytes</taxon>
        <taxon>Chlorophyceae</taxon>
        <taxon>CS clade</taxon>
        <taxon>Chlamydomonadales</taxon>
        <taxon>Haematococcaceae</taxon>
        <taxon>Haematococcus</taxon>
    </lineage>
</organism>